<comment type="caution">
    <text evidence="1">The sequence shown here is derived from an EMBL/GenBank/DDBJ whole genome shotgun (WGS) entry which is preliminary data.</text>
</comment>
<protein>
    <recommendedName>
        <fullName evidence="3">Exocyst complex component Sec6</fullName>
    </recommendedName>
</protein>
<evidence type="ECO:0008006" key="3">
    <source>
        <dbReference type="Google" id="ProtNLM"/>
    </source>
</evidence>
<proteinExistence type="predicted"/>
<organism evidence="1 2">
    <name type="scientific">Prorocentrum cordatum</name>
    <dbReference type="NCBI Taxonomy" id="2364126"/>
    <lineage>
        <taxon>Eukaryota</taxon>
        <taxon>Sar</taxon>
        <taxon>Alveolata</taxon>
        <taxon>Dinophyceae</taxon>
        <taxon>Prorocentrales</taxon>
        <taxon>Prorocentraceae</taxon>
        <taxon>Prorocentrum</taxon>
    </lineage>
</organism>
<dbReference type="Proteomes" id="UP001189429">
    <property type="component" value="Unassembled WGS sequence"/>
</dbReference>
<sequence length="512" mass="57335">MAPSTWTPEELKITRTLVSWRKRFVVTTERKVDTKSETGYMVVKNYLQCLDTAFQVFQVEPASRHYRQSFTPKYQSIWAGQSRLLRVDVLEAINQQMIWMNGFWSELGPTAVKPAGLMRHAWAELGRLLKRLIVEQLAARPWSMELKAEMRCALTELDAAWAKFECAYVMQAMAIEEEARVLVAEACVCERVLSNASQRRGRRGGTAAWKKQLGELVRAINLLSATVCDERRMRDADLGLVTRALMESKSILESARLQDHRQKPTPAHALATWATDAFEAVRGYLRIAWHNLESVDGELANNPGLVANLDRFQESMSATARYLADPRLLRGLSCAAAFARAACATAPELAALAADCDADFFVALPRIVWLGFLSAPDQTSPLIEHMLPELFTEPQVRGPELQALLEAYGQTVERLATATGKGLRGQEGGDPEGHRRALDMLLQRVAVGIGQEGSSAEVEVFLRRLEGWSMRLQRQRPEVWNQLSAILHRHLLGHAGEGCSDCDRGEPRRFAL</sequence>
<evidence type="ECO:0000313" key="1">
    <source>
        <dbReference type="EMBL" id="CAK0819752.1"/>
    </source>
</evidence>
<keyword evidence="2" id="KW-1185">Reference proteome</keyword>
<name>A0ABN9RKR8_9DINO</name>
<evidence type="ECO:0000313" key="2">
    <source>
        <dbReference type="Proteomes" id="UP001189429"/>
    </source>
</evidence>
<dbReference type="EMBL" id="CAUYUJ010007164">
    <property type="protein sequence ID" value="CAK0819752.1"/>
    <property type="molecule type" value="Genomic_DNA"/>
</dbReference>
<reference evidence="1" key="1">
    <citation type="submission" date="2023-10" db="EMBL/GenBank/DDBJ databases">
        <authorList>
            <person name="Chen Y."/>
            <person name="Shah S."/>
            <person name="Dougan E. K."/>
            <person name="Thang M."/>
            <person name="Chan C."/>
        </authorList>
    </citation>
    <scope>NUCLEOTIDE SEQUENCE [LARGE SCALE GENOMIC DNA]</scope>
</reference>
<accession>A0ABN9RKR8</accession>
<gene>
    <name evidence="1" type="ORF">PCOR1329_LOCUS21679</name>
</gene>